<dbReference type="GO" id="GO:0006508">
    <property type="term" value="P:proteolysis"/>
    <property type="evidence" value="ECO:0007669"/>
    <property type="project" value="InterPro"/>
</dbReference>
<dbReference type="PANTHER" id="PTHR32060">
    <property type="entry name" value="TAIL-SPECIFIC PROTEASE"/>
    <property type="match status" value="1"/>
</dbReference>
<name>A0A7V7YHV2_9GAMM</name>
<dbReference type="Proteomes" id="UP000449004">
    <property type="component" value="Unassembled WGS sequence"/>
</dbReference>
<organism evidence="2 3">
    <name type="scientific">Stenotrophomonas rhizophila</name>
    <dbReference type="NCBI Taxonomy" id="216778"/>
    <lineage>
        <taxon>Bacteria</taxon>
        <taxon>Pseudomonadati</taxon>
        <taxon>Pseudomonadota</taxon>
        <taxon>Gammaproteobacteria</taxon>
        <taxon>Lysobacterales</taxon>
        <taxon>Lysobacteraceae</taxon>
        <taxon>Stenotrophomonas</taxon>
    </lineage>
</organism>
<reference evidence="2 3" key="1">
    <citation type="submission" date="2019-10" db="EMBL/GenBank/DDBJ databases">
        <title>Halotolerant bacteria associated to Saharan-endemic halophytes Stipa tenacissima L. and Atriplex halimus L mitigate salt stress and promote growth of tomato plants.</title>
        <authorList>
            <person name="Dif G."/>
        </authorList>
    </citation>
    <scope>NUCLEOTIDE SEQUENCE [LARGE SCALE GENOMIC DNA]</scope>
    <source>
        <strain evidence="2 3">IS26</strain>
    </source>
</reference>
<dbReference type="EMBL" id="WELC01000006">
    <property type="protein sequence ID" value="KAB7631387.1"/>
    <property type="molecule type" value="Genomic_DNA"/>
</dbReference>
<dbReference type="Gene3D" id="3.90.226.10">
    <property type="entry name" value="2-enoyl-CoA Hydratase, Chain A, domain 1"/>
    <property type="match status" value="1"/>
</dbReference>
<sequence>MRHRDFRGTRALATIDRSRSHTRSRHPCPVRHCAGSQGGCMAGMSGTVLMLAMLGVAAPGASVAAPAFDRSAWQADHVALKRALEQDYAHLAWAASPQSGVDLPALDAEAQRALAEARTDTQARQALHTFLAGFQDGHLSLLDPLEQASDTASPTAVDPRTLGASAGCAALGVADEGRHDFSLPLETLAGYHPLNDDADPVLRAGILSLPDGHTVGLLRLHEFDALRYPGLCHALWPQLRHADSTDDMRGTLARGWVAVIAASLRRFQQDGVDAVLVDVGDNPGGDDSGDTLTRLFTPQPVASAVLQVSQSPAGKPYLDEQYERLDDALRNHRPNAAARRLLTTERQAFQASRRATALPACDLSWAWRVQHDWNGPTCRRLVPAGTSGGPLPSPAVDTLDDFLIAHRLDWSQDLREHWGAWKGPVYVLTNAKTASSAEMFAARMQDNHIARIVGTHSGGYGCGFMSAQAMPELPHSHLRLRVPNCVRLRADGSDEVAGIRPDLPVAPRRGEGARARAQRLVDTLIGDIALH</sequence>
<proteinExistence type="predicted"/>
<dbReference type="PANTHER" id="PTHR32060:SF22">
    <property type="entry name" value="CARBOXYL-TERMINAL-PROCESSING PEPTIDASE 3, CHLOROPLASTIC"/>
    <property type="match status" value="1"/>
</dbReference>
<feature type="domain" description="Tail specific protease" evidence="1">
    <location>
        <begin position="255"/>
        <end position="504"/>
    </location>
</feature>
<gene>
    <name evidence="2" type="ORF">F9K92_06305</name>
</gene>
<evidence type="ECO:0000259" key="1">
    <source>
        <dbReference type="Pfam" id="PF03572"/>
    </source>
</evidence>
<accession>A0A7V7YHV2</accession>
<protein>
    <recommendedName>
        <fullName evidence="1">Tail specific protease domain-containing protein</fullName>
    </recommendedName>
</protein>
<comment type="caution">
    <text evidence="2">The sequence shown here is derived from an EMBL/GenBank/DDBJ whole genome shotgun (WGS) entry which is preliminary data.</text>
</comment>
<dbReference type="Pfam" id="PF03572">
    <property type="entry name" value="Peptidase_S41"/>
    <property type="match status" value="1"/>
</dbReference>
<dbReference type="AlphaFoldDB" id="A0A7V7YHV2"/>
<evidence type="ECO:0000313" key="2">
    <source>
        <dbReference type="EMBL" id="KAB7631387.1"/>
    </source>
</evidence>
<evidence type="ECO:0000313" key="3">
    <source>
        <dbReference type="Proteomes" id="UP000449004"/>
    </source>
</evidence>
<dbReference type="SUPFAM" id="SSF52096">
    <property type="entry name" value="ClpP/crotonase"/>
    <property type="match status" value="1"/>
</dbReference>
<dbReference type="GO" id="GO:0004175">
    <property type="term" value="F:endopeptidase activity"/>
    <property type="evidence" value="ECO:0007669"/>
    <property type="project" value="TreeGrafter"/>
</dbReference>
<dbReference type="InterPro" id="IPR005151">
    <property type="entry name" value="Tail-specific_protease"/>
</dbReference>
<dbReference type="GO" id="GO:0008236">
    <property type="term" value="F:serine-type peptidase activity"/>
    <property type="evidence" value="ECO:0007669"/>
    <property type="project" value="InterPro"/>
</dbReference>
<dbReference type="InterPro" id="IPR029045">
    <property type="entry name" value="ClpP/crotonase-like_dom_sf"/>
</dbReference>